<dbReference type="InterPro" id="IPR010662">
    <property type="entry name" value="RBBP9/YdeN"/>
</dbReference>
<organism evidence="2 3">
    <name type="scientific">Tritrichomonas musculus</name>
    <dbReference type="NCBI Taxonomy" id="1915356"/>
    <lineage>
        <taxon>Eukaryota</taxon>
        <taxon>Metamonada</taxon>
        <taxon>Parabasalia</taxon>
        <taxon>Tritrichomonadida</taxon>
        <taxon>Tritrichomonadidae</taxon>
        <taxon>Tritrichomonas</taxon>
    </lineage>
</organism>
<sequence length="215" mass="24609">MSDVNPNFAKHGEMNPLFIFCHGAFGCGTNVWFPFAFTTVAEHDCDFISPDLPNPLKPQYEAWKDVLLDQIKSKWNKKQPIILVGHSLGGYTLLRLLSDCPNEDWAHHVKGFYLVSPVVSMKLTPFLHGLSEINFEPILKMPIKFRHIYNVNDIELNPKNSELLQKIFTDAKVDYKVEITDTNKYNSHFGGLKHYPCKEINDGIISLLHEVDPKL</sequence>
<gene>
    <name evidence="2" type="ORF">M9Y10_006079</name>
</gene>
<dbReference type="SUPFAM" id="SSF53474">
    <property type="entry name" value="alpha/beta-Hydrolases"/>
    <property type="match status" value="1"/>
</dbReference>
<dbReference type="InterPro" id="IPR000073">
    <property type="entry name" value="AB_hydrolase_1"/>
</dbReference>
<dbReference type="Gene3D" id="3.40.50.1820">
    <property type="entry name" value="alpha/beta hydrolase"/>
    <property type="match status" value="1"/>
</dbReference>
<comment type="caution">
    <text evidence="2">The sequence shown here is derived from an EMBL/GenBank/DDBJ whole genome shotgun (WGS) entry which is preliminary data.</text>
</comment>
<dbReference type="InterPro" id="IPR029058">
    <property type="entry name" value="AB_hydrolase_fold"/>
</dbReference>
<evidence type="ECO:0000313" key="3">
    <source>
        <dbReference type="Proteomes" id="UP001470230"/>
    </source>
</evidence>
<dbReference type="Pfam" id="PF00561">
    <property type="entry name" value="Abhydrolase_1"/>
    <property type="match status" value="1"/>
</dbReference>
<evidence type="ECO:0000259" key="1">
    <source>
        <dbReference type="Pfam" id="PF00561"/>
    </source>
</evidence>
<protein>
    <recommendedName>
        <fullName evidence="1">AB hydrolase-1 domain-containing protein</fullName>
    </recommendedName>
</protein>
<accession>A0ABR2JFI7</accession>
<reference evidence="2 3" key="1">
    <citation type="submission" date="2024-04" db="EMBL/GenBank/DDBJ databases">
        <title>Tritrichomonas musculus Genome.</title>
        <authorList>
            <person name="Alves-Ferreira E."/>
            <person name="Grigg M."/>
            <person name="Lorenzi H."/>
            <person name="Galac M."/>
        </authorList>
    </citation>
    <scope>NUCLEOTIDE SEQUENCE [LARGE SCALE GENOMIC DNA]</scope>
    <source>
        <strain evidence="2 3">EAF2021</strain>
    </source>
</reference>
<dbReference type="PANTHER" id="PTHR15394">
    <property type="entry name" value="SERINE HYDROLASE RBBP9"/>
    <property type="match status" value="1"/>
</dbReference>
<dbReference type="PANTHER" id="PTHR15394:SF3">
    <property type="entry name" value="SERINE HYDROLASE RBBP9"/>
    <property type="match status" value="1"/>
</dbReference>
<dbReference type="EMBL" id="JAPFFF010000012">
    <property type="protein sequence ID" value="KAK8875902.1"/>
    <property type="molecule type" value="Genomic_DNA"/>
</dbReference>
<evidence type="ECO:0000313" key="2">
    <source>
        <dbReference type="EMBL" id="KAK8875902.1"/>
    </source>
</evidence>
<proteinExistence type="predicted"/>
<feature type="domain" description="AB hydrolase-1" evidence="1">
    <location>
        <begin position="16"/>
        <end position="123"/>
    </location>
</feature>
<keyword evidence="3" id="KW-1185">Reference proteome</keyword>
<name>A0ABR2JFI7_9EUKA</name>
<dbReference type="Proteomes" id="UP001470230">
    <property type="component" value="Unassembled WGS sequence"/>
</dbReference>